<dbReference type="OrthoDB" id="5429634at2759"/>
<feature type="transmembrane region" description="Helical" evidence="2">
    <location>
        <begin position="75"/>
        <end position="96"/>
    </location>
</feature>
<feature type="compositionally biased region" description="Polar residues" evidence="1">
    <location>
        <begin position="271"/>
        <end position="289"/>
    </location>
</feature>
<keyword evidence="2" id="KW-0472">Membrane</keyword>
<proteinExistence type="predicted"/>
<organism evidence="4 5">
    <name type="scientific">Aspergillus leporis</name>
    <dbReference type="NCBI Taxonomy" id="41062"/>
    <lineage>
        <taxon>Eukaryota</taxon>
        <taxon>Fungi</taxon>
        <taxon>Dikarya</taxon>
        <taxon>Ascomycota</taxon>
        <taxon>Pezizomycotina</taxon>
        <taxon>Eurotiomycetes</taxon>
        <taxon>Eurotiomycetidae</taxon>
        <taxon>Eurotiales</taxon>
        <taxon>Aspergillaceae</taxon>
        <taxon>Aspergillus</taxon>
        <taxon>Aspergillus subgen. Circumdati</taxon>
    </lineage>
</organism>
<evidence type="ECO:0000313" key="4">
    <source>
        <dbReference type="EMBL" id="KAB8073583.1"/>
    </source>
</evidence>
<feature type="region of interest" description="Disordered" evidence="1">
    <location>
        <begin position="271"/>
        <end position="300"/>
    </location>
</feature>
<dbReference type="Pfam" id="PF20163">
    <property type="entry name" value="DUF6536"/>
    <property type="match status" value="2"/>
</dbReference>
<protein>
    <recommendedName>
        <fullName evidence="3">DUF6536 domain-containing protein</fullName>
    </recommendedName>
</protein>
<dbReference type="AlphaFoldDB" id="A0A5N5WYE6"/>
<feature type="domain" description="DUF6536" evidence="3">
    <location>
        <begin position="71"/>
        <end position="136"/>
    </location>
</feature>
<keyword evidence="5" id="KW-1185">Reference proteome</keyword>
<dbReference type="EMBL" id="ML732224">
    <property type="protein sequence ID" value="KAB8073583.1"/>
    <property type="molecule type" value="Genomic_DNA"/>
</dbReference>
<evidence type="ECO:0000259" key="3">
    <source>
        <dbReference type="Pfam" id="PF20163"/>
    </source>
</evidence>
<accession>A0A5N5WYE6</accession>
<evidence type="ECO:0000256" key="1">
    <source>
        <dbReference type="SAM" id="MobiDB-lite"/>
    </source>
</evidence>
<keyword evidence="2" id="KW-1133">Transmembrane helix</keyword>
<sequence>MTAEGDSTKLLPSEAFELSNPPCDPTITSRRKTRGAWTPTKAWYSRTILRSGKGYNRLPPRAQESTRFHDWQVGALASCIVVGVCLCVNVAATIYLQIKYPPSSDDLGTILESNCGKIRTIDSRLHYALNVIATISLDIGVHSIRSLPFIARPKAVLSLALLLSTLPLHLLWNSAVVMTTTFNDYSGLVVAKGFVKNNTGVGLDCSAQAMAEYRVSDTPSYVTCWLFDLAQNNASIFRRMDVDRCISTCQAGLEGEAFNVLAVAKDSDALQQSRTFPPPTNTMVSTRSRSIWPGTNAKEPQEQAVRRLSEAENGLCHFHRAPMPVLKGFTNGVHHGTLHADTSEPQLQPTSNLGSLALTASISTTQNQSQNSRSASLVHDGLVRLSLPSGVNPILDVSSNSSRVATATIQSLEDIGSKTAHSMGLVAEQESYLLDASRSVIMSEKD</sequence>
<name>A0A5N5WYE6_9EURO</name>
<evidence type="ECO:0000256" key="2">
    <source>
        <dbReference type="SAM" id="Phobius"/>
    </source>
</evidence>
<evidence type="ECO:0000313" key="5">
    <source>
        <dbReference type="Proteomes" id="UP000326565"/>
    </source>
</evidence>
<feature type="domain" description="DUF6536" evidence="3">
    <location>
        <begin position="137"/>
        <end position="195"/>
    </location>
</feature>
<keyword evidence="2" id="KW-0812">Transmembrane</keyword>
<dbReference type="InterPro" id="IPR046623">
    <property type="entry name" value="DUF6536"/>
</dbReference>
<gene>
    <name evidence="4" type="ORF">BDV29DRAFT_157456</name>
</gene>
<reference evidence="4 5" key="1">
    <citation type="submission" date="2019-04" db="EMBL/GenBank/DDBJ databases">
        <title>Friends and foes A comparative genomics study of 23 Aspergillus species from section Flavi.</title>
        <authorList>
            <consortium name="DOE Joint Genome Institute"/>
            <person name="Kjaerbolling I."/>
            <person name="Vesth T."/>
            <person name="Frisvad J.C."/>
            <person name="Nybo J.L."/>
            <person name="Theobald S."/>
            <person name="Kildgaard S."/>
            <person name="Isbrandt T."/>
            <person name="Kuo A."/>
            <person name="Sato A."/>
            <person name="Lyhne E.K."/>
            <person name="Kogle M.E."/>
            <person name="Wiebenga A."/>
            <person name="Kun R.S."/>
            <person name="Lubbers R.J."/>
            <person name="Makela M.R."/>
            <person name="Barry K."/>
            <person name="Chovatia M."/>
            <person name="Clum A."/>
            <person name="Daum C."/>
            <person name="Haridas S."/>
            <person name="He G."/>
            <person name="LaButti K."/>
            <person name="Lipzen A."/>
            <person name="Mondo S."/>
            <person name="Riley R."/>
            <person name="Salamov A."/>
            <person name="Simmons B.A."/>
            <person name="Magnuson J.K."/>
            <person name="Henrissat B."/>
            <person name="Mortensen U.H."/>
            <person name="Larsen T.O."/>
            <person name="Devries R.P."/>
            <person name="Grigoriev I.V."/>
            <person name="Machida M."/>
            <person name="Baker S.E."/>
            <person name="Andersen M.R."/>
        </authorList>
    </citation>
    <scope>NUCLEOTIDE SEQUENCE [LARGE SCALE GENOMIC DNA]</scope>
    <source>
        <strain evidence="4 5">CBS 151.66</strain>
    </source>
</reference>
<dbReference type="Proteomes" id="UP000326565">
    <property type="component" value="Unassembled WGS sequence"/>
</dbReference>